<dbReference type="EMBL" id="JABAGO010000049">
    <property type="protein sequence ID" value="NMF00578.1"/>
    <property type="molecule type" value="Genomic_DNA"/>
</dbReference>
<gene>
    <name evidence="2" type="ORF">HF838_20350</name>
</gene>
<accession>A0A848D3F1</accession>
<dbReference type="InterPro" id="IPR008912">
    <property type="entry name" value="Uncharacterised_CoxE"/>
</dbReference>
<dbReference type="AlphaFoldDB" id="A0A848D3F1"/>
<dbReference type="SUPFAM" id="SSF53300">
    <property type="entry name" value="vWA-like"/>
    <property type="match status" value="1"/>
</dbReference>
<reference evidence="2 3" key="1">
    <citation type="submission" date="2020-04" db="EMBL/GenBank/DDBJ databases">
        <authorList>
            <person name="Hitch T.C.A."/>
            <person name="Wylensek D."/>
            <person name="Clavel T."/>
        </authorList>
    </citation>
    <scope>NUCLEOTIDE SEQUENCE [LARGE SCALE GENOMIC DNA]</scope>
    <source>
        <strain evidence="2 3">WB01_D5_05</strain>
    </source>
</reference>
<protein>
    <submittedName>
        <fullName evidence="2">VWA domain-containing protein</fullName>
    </submittedName>
</protein>
<feature type="domain" description="VWFA" evidence="1">
    <location>
        <begin position="215"/>
        <end position="374"/>
    </location>
</feature>
<dbReference type="InterPro" id="IPR002035">
    <property type="entry name" value="VWF_A"/>
</dbReference>
<sequence length="377" mass="42795">MESRMKQENVNRWRLLLGQNAAGPLTGIEGYEEASFVYKEVDEILHYLYGREYGDERGYRQGGQEGSSLTVPAWLSKIRTVFPKETVEILEKQALERYNMTELLTDRAVLESLEPNMHLLKSILQFKGYMKGQVIQSAKEIVRKVVEEIKRNLESEIQTSIIGAINRQKRGYSKSLKNFDVQRTIIKNLKNYDRKNKRFILEQLYFHSNVQQYNKWNIVILVDESGSMLDSVIYSAVMASIFSKLAALKTNLVIFDTKVVDLSSQLEDPIDLLMSVQLGGGTHIAKALKYGNTLLENPGRTIFILVSDLEEGYSMHEMYRAAQAIIDTGCKFLVLTALDFAGNVHYNKQAARTLADMGAHVAALTPNELAQWIGKII</sequence>
<evidence type="ECO:0000259" key="1">
    <source>
        <dbReference type="SMART" id="SM00327"/>
    </source>
</evidence>
<dbReference type="SMART" id="SM00327">
    <property type="entry name" value="VWA"/>
    <property type="match status" value="1"/>
</dbReference>
<dbReference type="InterPro" id="IPR036465">
    <property type="entry name" value="vWFA_dom_sf"/>
</dbReference>
<dbReference type="InterPro" id="IPR050458">
    <property type="entry name" value="LolB"/>
</dbReference>
<evidence type="ECO:0000313" key="2">
    <source>
        <dbReference type="EMBL" id="NMF00578.1"/>
    </source>
</evidence>
<evidence type="ECO:0000313" key="3">
    <source>
        <dbReference type="Proteomes" id="UP000561326"/>
    </source>
</evidence>
<dbReference type="PANTHER" id="PTHR30634">
    <property type="entry name" value="OUTER MEMBRANE LOLAB LIPOPROTEIN INSERTION APPARATUS"/>
    <property type="match status" value="1"/>
</dbReference>
<comment type="caution">
    <text evidence="2">The sequence shown here is derived from an EMBL/GenBank/DDBJ whole genome shotgun (WGS) entry which is preliminary data.</text>
</comment>
<dbReference type="RefSeq" id="WP_168976240.1">
    <property type="nucleotide sequence ID" value="NZ_JABAGO010000049.1"/>
</dbReference>
<name>A0A848D3F1_ANEAE</name>
<dbReference type="Pfam" id="PF05762">
    <property type="entry name" value="VWA_CoxE"/>
    <property type="match status" value="1"/>
</dbReference>
<dbReference type="Proteomes" id="UP000561326">
    <property type="component" value="Unassembled WGS sequence"/>
</dbReference>
<dbReference type="Gene3D" id="3.40.50.410">
    <property type="entry name" value="von Willebrand factor, type A domain"/>
    <property type="match status" value="1"/>
</dbReference>
<proteinExistence type="predicted"/>
<organism evidence="2 3">
    <name type="scientific">Aneurinibacillus aneurinilyticus</name>
    <name type="common">Bacillus aneurinolyticus</name>
    <dbReference type="NCBI Taxonomy" id="1391"/>
    <lineage>
        <taxon>Bacteria</taxon>
        <taxon>Bacillati</taxon>
        <taxon>Bacillota</taxon>
        <taxon>Bacilli</taxon>
        <taxon>Bacillales</taxon>
        <taxon>Paenibacillaceae</taxon>
        <taxon>Aneurinibacillus group</taxon>
        <taxon>Aneurinibacillus</taxon>
    </lineage>
</organism>
<dbReference type="PANTHER" id="PTHR30634:SF16">
    <property type="entry name" value="OUTER-MEMBRANE LIPOPROTEIN LOLB"/>
    <property type="match status" value="1"/>
</dbReference>